<reference evidence="1" key="1">
    <citation type="journal article" date="2015" name="Nature">
        <title>Complex archaea that bridge the gap between prokaryotes and eukaryotes.</title>
        <authorList>
            <person name="Spang A."/>
            <person name="Saw J.H."/>
            <person name="Jorgensen S.L."/>
            <person name="Zaremba-Niedzwiedzka K."/>
            <person name="Martijn J."/>
            <person name="Lind A.E."/>
            <person name="van Eijk R."/>
            <person name="Schleper C."/>
            <person name="Guy L."/>
            <person name="Ettema T.J."/>
        </authorList>
    </citation>
    <scope>NUCLEOTIDE SEQUENCE</scope>
</reference>
<sequence>MPHRWGDSNTDLEVIINNEPWLIFDFDIKDIQNQQINEASFVVYADETDKPSEFQEVIINHRESTGINKIYAGRIAQIIPAKLNNSVFSYEIICSDFTMDLNEDLVTEAFVSTSLNTIVNFLITNYTTGITTVNVVSPGPTIEAISFNYLTVGDCLMKIKEMTGFDWYVDYDKDLHVFNISDAGAAPISLLDNKFDYDELVVNVDMFISELKRLNNALLVITSKAFIKLNVKNIRI</sequence>
<evidence type="ECO:0000313" key="1">
    <source>
        <dbReference type="EMBL" id="KKL77431.1"/>
    </source>
</evidence>
<dbReference type="AlphaFoldDB" id="A0A0F9FG57"/>
<comment type="caution">
    <text evidence="1">The sequence shown here is derived from an EMBL/GenBank/DDBJ whole genome shotgun (WGS) entry which is preliminary data.</text>
</comment>
<gene>
    <name evidence="1" type="ORF">LCGC14_2034960</name>
</gene>
<dbReference type="EMBL" id="LAZR01023751">
    <property type="protein sequence ID" value="KKL77431.1"/>
    <property type="molecule type" value="Genomic_DNA"/>
</dbReference>
<accession>A0A0F9FG57</accession>
<organism evidence="1">
    <name type="scientific">marine sediment metagenome</name>
    <dbReference type="NCBI Taxonomy" id="412755"/>
    <lineage>
        <taxon>unclassified sequences</taxon>
        <taxon>metagenomes</taxon>
        <taxon>ecological metagenomes</taxon>
    </lineage>
</organism>
<protein>
    <submittedName>
        <fullName evidence="1">Uncharacterized protein</fullName>
    </submittedName>
</protein>
<name>A0A0F9FG57_9ZZZZ</name>
<proteinExistence type="predicted"/>